<evidence type="ECO:0000256" key="1">
    <source>
        <dbReference type="ARBA" id="ARBA00004141"/>
    </source>
</evidence>
<keyword evidence="9" id="KW-1185">Reference proteome</keyword>
<keyword evidence="3" id="KW-0677">Repeat</keyword>
<evidence type="ECO:0000256" key="5">
    <source>
        <dbReference type="ARBA" id="ARBA00023043"/>
    </source>
</evidence>
<evidence type="ECO:0000313" key="10">
    <source>
        <dbReference type="RefSeq" id="XP_021855366.2"/>
    </source>
</evidence>
<reference evidence="9" key="1">
    <citation type="journal article" date="2021" name="Nat. Commun.">
        <title>Genomic analyses provide insights into spinach domestication and the genetic basis of agronomic traits.</title>
        <authorList>
            <person name="Cai X."/>
            <person name="Sun X."/>
            <person name="Xu C."/>
            <person name="Sun H."/>
            <person name="Wang X."/>
            <person name="Ge C."/>
            <person name="Zhang Z."/>
            <person name="Wang Q."/>
            <person name="Fei Z."/>
            <person name="Jiao C."/>
            <person name="Wang Q."/>
        </authorList>
    </citation>
    <scope>NUCLEOTIDE SEQUENCE [LARGE SCALE GENOMIC DNA]</scope>
    <source>
        <strain evidence="9">cv. Varoflay</strain>
    </source>
</reference>
<feature type="transmembrane region" description="Helical" evidence="7">
    <location>
        <begin position="479"/>
        <end position="501"/>
    </location>
</feature>
<dbReference type="Pfam" id="PF13962">
    <property type="entry name" value="PGG"/>
    <property type="match status" value="1"/>
</dbReference>
<dbReference type="InterPro" id="IPR002110">
    <property type="entry name" value="Ankyrin_rpt"/>
</dbReference>
<dbReference type="SMART" id="SM00248">
    <property type="entry name" value="ANK"/>
    <property type="match status" value="3"/>
</dbReference>
<evidence type="ECO:0000256" key="4">
    <source>
        <dbReference type="ARBA" id="ARBA00022989"/>
    </source>
</evidence>
<dbReference type="AlphaFoldDB" id="A0A9R0ITN1"/>
<dbReference type="GO" id="GO:0005886">
    <property type="term" value="C:plasma membrane"/>
    <property type="evidence" value="ECO:0000318"/>
    <property type="project" value="GO_Central"/>
</dbReference>
<sequence length="540" mass="61667">MWLFEYILKSKWKSTFVKLIADADYNNRNNPFHIAATTSHEATNQVVKLLVEAYKEYSPSWSVNDVDQLPWFITNKAFEGPLQLAIRHKNEELALDLLKLHKNANDISELLDYYEPPHTTLFLAVQNNCFEVTKYILSKLDRKSWTKYLKDFSDDGDGSNIMHLVPSLTNEKFGTWLVKEVPEFITQKDDNEQSAWDKAYEIGPAWFIKAVLEKDPSVFDSAPLVWTKACEKGHVLALCAFIEHNPGAFRDLCIEYKDSPLHHIKLKNLTGYEEFLKIKRMKDLINLQDSKGVTPLHKAIRNKDLFLTETLLTMDKIIYNVLDDANVSAIDLLSEECDNNQTWDRMCKRIGLDPRIKTTYFQDKTKLLDVRNSLFIVAALLATITFTAGFTLPGGFNQESGVALLGKKSAFLGFLISNALALFFSMLVLICLTWSMVFDDSKAMVLIDRSMVLLRLALNCTLLAFMTGVYVVIAPKSLWAAILIIVIMSSLIGISVNKTFLYNFLEYVYKFIPTLVKKHRGRIHDVERGIPKEQGHLHDA</sequence>
<dbReference type="GeneID" id="110794712"/>
<dbReference type="InterPro" id="IPR036770">
    <property type="entry name" value="Ankyrin_rpt-contain_sf"/>
</dbReference>
<protein>
    <submittedName>
        <fullName evidence="10">Protein ACCELERATED CELL DEATH 6-like isoform X1</fullName>
    </submittedName>
</protein>
<comment type="subcellular location">
    <subcellularLocation>
        <location evidence="1">Membrane</location>
        <topology evidence="1">Multi-pass membrane protein</topology>
    </subcellularLocation>
</comment>
<feature type="transmembrane region" description="Helical" evidence="7">
    <location>
        <begin position="452"/>
        <end position="473"/>
    </location>
</feature>
<dbReference type="RefSeq" id="XP_021855366.2">
    <property type="nucleotide sequence ID" value="XM_021999674.2"/>
</dbReference>
<keyword evidence="6 7" id="KW-0472">Membrane</keyword>
<organism evidence="9 10">
    <name type="scientific">Spinacia oleracea</name>
    <name type="common">Spinach</name>
    <dbReference type="NCBI Taxonomy" id="3562"/>
    <lineage>
        <taxon>Eukaryota</taxon>
        <taxon>Viridiplantae</taxon>
        <taxon>Streptophyta</taxon>
        <taxon>Embryophyta</taxon>
        <taxon>Tracheophyta</taxon>
        <taxon>Spermatophyta</taxon>
        <taxon>Magnoliopsida</taxon>
        <taxon>eudicotyledons</taxon>
        <taxon>Gunneridae</taxon>
        <taxon>Pentapetalae</taxon>
        <taxon>Caryophyllales</taxon>
        <taxon>Chenopodiaceae</taxon>
        <taxon>Chenopodioideae</taxon>
        <taxon>Anserineae</taxon>
        <taxon>Spinacia</taxon>
    </lineage>
</organism>
<gene>
    <name evidence="10" type="primary">LOC110794712</name>
</gene>
<keyword evidence="5" id="KW-0040">ANK repeat</keyword>
<dbReference type="Proteomes" id="UP000813463">
    <property type="component" value="Chromosome 4"/>
</dbReference>
<evidence type="ECO:0000313" key="9">
    <source>
        <dbReference type="Proteomes" id="UP000813463"/>
    </source>
</evidence>
<dbReference type="SUPFAM" id="SSF48403">
    <property type="entry name" value="Ankyrin repeat"/>
    <property type="match status" value="1"/>
</dbReference>
<evidence type="ECO:0000256" key="2">
    <source>
        <dbReference type="ARBA" id="ARBA00022692"/>
    </source>
</evidence>
<dbReference type="KEGG" id="soe:110794712"/>
<accession>A0A9R0ITN1</accession>
<proteinExistence type="predicted"/>
<dbReference type="PANTHER" id="PTHR24186:SF46">
    <property type="entry name" value="PROTEIN ACCELERATED CELL DEATH 6-LIKE"/>
    <property type="match status" value="1"/>
</dbReference>
<keyword evidence="2 7" id="KW-0812">Transmembrane</keyword>
<name>A0A9R0ITN1_SPIOL</name>
<keyword evidence="4 7" id="KW-1133">Transmembrane helix</keyword>
<feature type="transmembrane region" description="Helical" evidence="7">
    <location>
        <begin position="412"/>
        <end position="432"/>
    </location>
</feature>
<evidence type="ECO:0000256" key="6">
    <source>
        <dbReference type="ARBA" id="ARBA00023136"/>
    </source>
</evidence>
<dbReference type="PANTHER" id="PTHR24186">
    <property type="entry name" value="PROTEIN PHOSPHATASE 1 REGULATORY SUBUNIT"/>
    <property type="match status" value="1"/>
</dbReference>
<evidence type="ECO:0000256" key="7">
    <source>
        <dbReference type="SAM" id="Phobius"/>
    </source>
</evidence>
<dbReference type="Gene3D" id="1.25.40.20">
    <property type="entry name" value="Ankyrin repeat-containing domain"/>
    <property type="match status" value="2"/>
</dbReference>
<dbReference type="InterPro" id="IPR026961">
    <property type="entry name" value="PGG_dom"/>
</dbReference>
<feature type="transmembrane region" description="Helical" evidence="7">
    <location>
        <begin position="374"/>
        <end position="392"/>
    </location>
</feature>
<feature type="domain" description="PGG" evidence="8">
    <location>
        <begin position="366"/>
        <end position="472"/>
    </location>
</feature>
<evidence type="ECO:0000256" key="3">
    <source>
        <dbReference type="ARBA" id="ARBA00022737"/>
    </source>
</evidence>
<evidence type="ECO:0000259" key="8">
    <source>
        <dbReference type="Pfam" id="PF13962"/>
    </source>
</evidence>
<reference evidence="10" key="2">
    <citation type="submission" date="2025-08" db="UniProtKB">
        <authorList>
            <consortium name="RefSeq"/>
        </authorList>
    </citation>
    <scope>IDENTIFICATION</scope>
    <source>
        <tissue evidence="10">Leaf</tissue>
    </source>
</reference>